<keyword evidence="4 9" id="KW-0132">Cell division</keyword>
<comment type="subcellular location">
    <subcellularLocation>
        <location evidence="9">Cell inner membrane</location>
        <topology evidence="9">Single-pass type II membrane protein</topology>
    </subcellularLocation>
    <subcellularLocation>
        <location evidence="1">Membrane</location>
    </subcellularLocation>
    <text evidence="9">Localizes to the division septum.</text>
</comment>
<dbReference type="PANTHER" id="PTHR35851:SF1">
    <property type="entry name" value="CELL DIVISION PROTEIN FTSQ"/>
    <property type="match status" value="1"/>
</dbReference>
<comment type="caution">
    <text evidence="11">The sequence shown here is derived from an EMBL/GenBank/DDBJ whole genome shotgun (WGS) entry which is preliminary data.</text>
</comment>
<dbReference type="InterPro" id="IPR045335">
    <property type="entry name" value="FtsQ_C_sf"/>
</dbReference>
<accession>A0ABU0W6E6</accession>
<evidence type="ECO:0000256" key="5">
    <source>
        <dbReference type="ARBA" id="ARBA00022692"/>
    </source>
</evidence>
<comment type="function">
    <text evidence="9">Essential cell division protein. May link together the upstream cell division proteins, which are predominantly cytoplasmic, with the downstream cell division proteins, which are predominantly periplasmic. May control correct divisome assembly.</text>
</comment>
<dbReference type="GO" id="GO:0051301">
    <property type="term" value="P:cell division"/>
    <property type="evidence" value="ECO:0007669"/>
    <property type="project" value="UniProtKB-KW"/>
</dbReference>
<evidence type="ECO:0000256" key="4">
    <source>
        <dbReference type="ARBA" id="ARBA00022618"/>
    </source>
</evidence>
<sequence length="261" mass="29354">MSQARRRQSERQWQPPAWLLPVSGGLVLVAVITASALHWLPRLEGPAFETLVIKGERRQLTAEALRDRVRPALLPGYFAADLGALRESLEAEPWVASVSVRRQWPSTLELTVHEQVPVAVWNRSGFLNEAGEFFVPREIHRQPGFLPELSGPEGSEAEVLSAWRDMRRTLAVQELEIAELSLSDRRAWTVTLEAGPVVNLGRSDHEARFRRFVQIALPALQQARQLDFAALEYIDMRYTNGFSVARASEGRASDREDRGNG</sequence>
<keyword evidence="6 9" id="KW-1133">Transmembrane helix</keyword>
<keyword evidence="8 9" id="KW-0131">Cell cycle</keyword>
<dbReference type="RefSeq" id="WP_306728004.1">
    <property type="nucleotide sequence ID" value="NZ_JAVDDT010000003.1"/>
</dbReference>
<keyword evidence="5 9" id="KW-0812">Transmembrane</keyword>
<evidence type="ECO:0000259" key="10">
    <source>
        <dbReference type="PROSITE" id="PS51779"/>
    </source>
</evidence>
<organism evidence="11 12">
    <name type="scientific">Natronospira bacteriovora</name>
    <dbReference type="NCBI Taxonomy" id="3069753"/>
    <lineage>
        <taxon>Bacteria</taxon>
        <taxon>Pseudomonadati</taxon>
        <taxon>Pseudomonadota</taxon>
        <taxon>Gammaproteobacteria</taxon>
        <taxon>Natronospirales</taxon>
        <taxon>Natronospiraceae</taxon>
        <taxon>Natronospira</taxon>
    </lineage>
</organism>
<dbReference type="HAMAP" id="MF_00911">
    <property type="entry name" value="FtsQ_subfam"/>
    <property type="match status" value="1"/>
</dbReference>
<dbReference type="Gene3D" id="3.10.20.310">
    <property type="entry name" value="membrane protein fhac"/>
    <property type="match status" value="1"/>
</dbReference>
<evidence type="ECO:0000256" key="3">
    <source>
        <dbReference type="ARBA" id="ARBA00022519"/>
    </source>
</evidence>
<proteinExistence type="inferred from homology"/>
<evidence type="ECO:0000256" key="8">
    <source>
        <dbReference type="ARBA" id="ARBA00023306"/>
    </source>
</evidence>
<keyword evidence="3 9" id="KW-0997">Cell inner membrane</keyword>
<keyword evidence="12" id="KW-1185">Reference proteome</keyword>
<dbReference type="PANTHER" id="PTHR35851">
    <property type="entry name" value="CELL DIVISION PROTEIN FTSQ"/>
    <property type="match status" value="1"/>
</dbReference>
<dbReference type="Pfam" id="PF03799">
    <property type="entry name" value="FtsQ_DivIB_C"/>
    <property type="match status" value="1"/>
</dbReference>
<evidence type="ECO:0000256" key="6">
    <source>
        <dbReference type="ARBA" id="ARBA00022989"/>
    </source>
</evidence>
<protein>
    <recommendedName>
        <fullName evidence="9">Cell division protein FtsQ</fullName>
    </recommendedName>
</protein>
<evidence type="ECO:0000313" key="12">
    <source>
        <dbReference type="Proteomes" id="UP001239019"/>
    </source>
</evidence>
<feature type="transmembrane region" description="Helical" evidence="9">
    <location>
        <begin position="20"/>
        <end position="40"/>
    </location>
</feature>
<evidence type="ECO:0000256" key="7">
    <source>
        <dbReference type="ARBA" id="ARBA00023136"/>
    </source>
</evidence>
<dbReference type="InterPro" id="IPR013685">
    <property type="entry name" value="POTRA_FtsQ_type"/>
</dbReference>
<reference evidence="11 12" key="1">
    <citation type="submission" date="2023-08" db="EMBL/GenBank/DDBJ databases">
        <title>Whole-genome sequencing of halo(alkali)philic microorganisms from hypersaline lakes.</title>
        <authorList>
            <person name="Sorokin D.Y."/>
            <person name="Abbas B."/>
            <person name="Merkel A.Y."/>
        </authorList>
    </citation>
    <scope>NUCLEOTIDE SEQUENCE [LARGE SCALE GENOMIC DNA]</scope>
    <source>
        <strain evidence="11 12">AB-CW4</strain>
    </source>
</reference>
<feature type="domain" description="POTRA" evidence="10">
    <location>
        <begin position="46"/>
        <end position="115"/>
    </location>
</feature>
<dbReference type="PROSITE" id="PS51779">
    <property type="entry name" value="POTRA"/>
    <property type="match status" value="1"/>
</dbReference>
<evidence type="ECO:0000256" key="2">
    <source>
        <dbReference type="ARBA" id="ARBA00022475"/>
    </source>
</evidence>
<dbReference type="EMBL" id="JAVDDT010000003">
    <property type="protein sequence ID" value="MDQ2069503.1"/>
    <property type="molecule type" value="Genomic_DNA"/>
</dbReference>
<evidence type="ECO:0000256" key="1">
    <source>
        <dbReference type="ARBA" id="ARBA00004370"/>
    </source>
</evidence>
<keyword evidence="7 9" id="KW-0472">Membrane</keyword>
<dbReference type="Proteomes" id="UP001239019">
    <property type="component" value="Unassembled WGS sequence"/>
</dbReference>
<comment type="similarity">
    <text evidence="9">Belongs to the FtsQ/DivIB family. FtsQ subfamily.</text>
</comment>
<evidence type="ECO:0000256" key="9">
    <source>
        <dbReference type="HAMAP-Rule" id="MF_00911"/>
    </source>
</evidence>
<gene>
    <name evidence="9" type="primary">ftsQ</name>
    <name evidence="11" type="ORF">RBH19_06435</name>
</gene>
<dbReference type="InterPro" id="IPR034746">
    <property type="entry name" value="POTRA"/>
</dbReference>
<dbReference type="Pfam" id="PF08478">
    <property type="entry name" value="POTRA_1"/>
    <property type="match status" value="1"/>
</dbReference>
<name>A0ABU0W6E6_9GAMM</name>
<comment type="subunit">
    <text evidence="9">Part of a complex composed of FtsB, FtsL and FtsQ.</text>
</comment>
<dbReference type="Gene3D" id="3.40.50.11690">
    <property type="entry name" value="Cell division protein FtsQ/DivIB"/>
    <property type="match status" value="1"/>
</dbReference>
<evidence type="ECO:0000313" key="11">
    <source>
        <dbReference type="EMBL" id="MDQ2069503.1"/>
    </source>
</evidence>
<dbReference type="InterPro" id="IPR026579">
    <property type="entry name" value="FtsQ"/>
</dbReference>
<keyword evidence="2 9" id="KW-1003">Cell membrane</keyword>
<dbReference type="InterPro" id="IPR005548">
    <property type="entry name" value="Cell_div_FtsQ/DivIB_C"/>
</dbReference>